<dbReference type="eggNOG" id="KOG1041">
    <property type="taxonomic scope" value="Eukaryota"/>
</dbReference>
<dbReference type="InterPro" id="IPR003100">
    <property type="entry name" value="PAZ_dom"/>
</dbReference>
<evidence type="ECO:0000259" key="5">
    <source>
        <dbReference type="PROSITE" id="PS50821"/>
    </source>
</evidence>
<dbReference type="GO" id="GO:0003723">
    <property type="term" value="F:RNA binding"/>
    <property type="evidence" value="ECO:0007669"/>
    <property type="project" value="InterPro"/>
</dbReference>
<evidence type="ECO:0000256" key="4">
    <source>
        <dbReference type="SAM" id="MobiDB-lite"/>
    </source>
</evidence>
<sequence length="463" mass="52737">MKPSHENGLKDEENITTKKKKGERRRRKRLKEVEKFQDENHISEVFSHGSYSKSKTFHRRPGYGQLGTKCMVKANHFLAEITAGLLSFTSKVFEISLDANEDDHQETNNKRKREFEVKVKFAATTCMDQLRDLLAGKQVDTPQKALSIIDIVLKELTAQSFNFLKGSFKQVGGGLQSWRGFYRSIRPTQMGLSLNIEPLPVIDFVDRILDKVKKALRGVKVEVTHRENFHSKYQISGLTSQPTRELVFPVDEKMTTKSVTIHQNSYGEDPFAKEFGIQIDTDGACACRGKGPSGSMDTVRYWACINFTRSIQESTAQDFCRQLVQMCQISRMEFSRDPMIPIYSARPDQVKKALKYVCYAAANQLEGKDFELLNGSLYDTTGGGHIATRDDRSRALSRIRGTVVDSKMCHPTEFAFYMCSHAVKIGIGSRQGTSRPAHYRVLWDENNFSADEIQSRTNNLWYM</sequence>
<protein>
    <submittedName>
        <fullName evidence="6">Protein argonaute 1C</fullName>
    </submittedName>
</protein>
<keyword evidence="2" id="KW-0678">Repressor</keyword>
<feature type="domain" description="PAZ" evidence="5">
    <location>
        <begin position="200"/>
        <end position="300"/>
    </location>
</feature>
<dbReference type="PANTHER" id="PTHR22891">
    <property type="entry name" value="EUKARYOTIC TRANSLATION INITIATION FACTOR 2C"/>
    <property type="match status" value="1"/>
</dbReference>
<dbReference type="AlphaFoldDB" id="W9RGY7"/>
<feature type="compositionally biased region" description="Basic and acidic residues" evidence="4">
    <location>
        <begin position="1"/>
        <end position="16"/>
    </location>
</feature>
<dbReference type="Pfam" id="PF08699">
    <property type="entry name" value="ArgoL1"/>
    <property type="match status" value="1"/>
</dbReference>
<dbReference type="Pfam" id="PF02171">
    <property type="entry name" value="Piwi"/>
    <property type="match status" value="1"/>
</dbReference>
<dbReference type="GO" id="GO:1990904">
    <property type="term" value="C:ribonucleoprotein complex"/>
    <property type="evidence" value="ECO:0007669"/>
    <property type="project" value="UniProtKB-KW"/>
</dbReference>
<name>W9RGY7_9ROSA</name>
<dbReference type="Gene3D" id="2.170.260.10">
    <property type="entry name" value="paz domain"/>
    <property type="match status" value="1"/>
</dbReference>
<accession>W9RGY7</accession>
<dbReference type="SMART" id="SM01163">
    <property type="entry name" value="DUF1785"/>
    <property type="match status" value="1"/>
</dbReference>
<evidence type="ECO:0000256" key="2">
    <source>
        <dbReference type="ARBA" id="ARBA00022491"/>
    </source>
</evidence>
<dbReference type="GO" id="GO:0051607">
    <property type="term" value="P:defense response to virus"/>
    <property type="evidence" value="ECO:0007669"/>
    <property type="project" value="UniProtKB-ARBA"/>
</dbReference>
<comment type="similarity">
    <text evidence="1">Belongs to the argonaute family. Ago subfamily.</text>
</comment>
<organism evidence="6 7">
    <name type="scientific">Morus notabilis</name>
    <dbReference type="NCBI Taxonomy" id="981085"/>
    <lineage>
        <taxon>Eukaryota</taxon>
        <taxon>Viridiplantae</taxon>
        <taxon>Streptophyta</taxon>
        <taxon>Embryophyta</taxon>
        <taxon>Tracheophyta</taxon>
        <taxon>Spermatophyta</taxon>
        <taxon>Magnoliopsida</taxon>
        <taxon>eudicotyledons</taxon>
        <taxon>Gunneridae</taxon>
        <taxon>Pentapetalae</taxon>
        <taxon>rosids</taxon>
        <taxon>fabids</taxon>
        <taxon>Rosales</taxon>
        <taxon>Moraceae</taxon>
        <taxon>Moreae</taxon>
        <taxon>Morus</taxon>
    </lineage>
</organism>
<gene>
    <name evidence="6" type="ORF">L484_025618</name>
</gene>
<dbReference type="InterPro" id="IPR014811">
    <property type="entry name" value="ArgoL1"/>
</dbReference>
<dbReference type="Gene3D" id="3.30.420.10">
    <property type="entry name" value="Ribonuclease H-like superfamily/Ribonuclease H"/>
    <property type="match status" value="1"/>
</dbReference>
<reference evidence="7" key="1">
    <citation type="submission" date="2013-01" db="EMBL/GenBank/DDBJ databases">
        <title>Draft Genome Sequence of a Mulberry Tree, Morus notabilis C.K. Schneid.</title>
        <authorList>
            <person name="He N."/>
            <person name="Zhao S."/>
        </authorList>
    </citation>
    <scope>NUCLEOTIDE SEQUENCE</scope>
</reference>
<dbReference type="PROSITE" id="PS50821">
    <property type="entry name" value="PAZ"/>
    <property type="match status" value="1"/>
</dbReference>
<evidence type="ECO:0000256" key="1">
    <source>
        <dbReference type="ARBA" id="ARBA00008201"/>
    </source>
</evidence>
<dbReference type="InterPro" id="IPR036397">
    <property type="entry name" value="RNaseH_sf"/>
</dbReference>
<dbReference type="Gene3D" id="3.40.50.2300">
    <property type="match status" value="1"/>
</dbReference>
<dbReference type="SUPFAM" id="SSF53098">
    <property type="entry name" value="Ribonuclease H-like"/>
    <property type="match status" value="1"/>
</dbReference>
<dbReference type="Proteomes" id="UP000030645">
    <property type="component" value="Unassembled WGS sequence"/>
</dbReference>
<evidence type="ECO:0000256" key="3">
    <source>
        <dbReference type="ARBA" id="ARBA00023274"/>
    </source>
</evidence>
<feature type="region of interest" description="Disordered" evidence="4">
    <location>
        <begin position="1"/>
        <end position="32"/>
    </location>
</feature>
<keyword evidence="7" id="KW-1185">Reference proteome</keyword>
<dbReference type="EMBL" id="KE344715">
    <property type="protein sequence ID" value="EXB76263.1"/>
    <property type="molecule type" value="Genomic_DNA"/>
</dbReference>
<evidence type="ECO:0000313" key="6">
    <source>
        <dbReference type="EMBL" id="EXB76263.1"/>
    </source>
</evidence>
<feature type="compositionally biased region" description="Basic residues" evidence="4">
    <location>
        <begin position="17"/>
        <end position="30"/>
    </location>
</feature>
<keyword evidence="3" id="KW-0687">Ribonucleoprotein</keyword>
<dbReference type="InterPro" id="IPR036085">
    <property type="entry name" value="PAZ_dom_sf"/>
</dbReference>
<dbReference type="SUPFAM" id="SSF101690">
    <property type="entry name" value="PAZ domain"/>
    <property type="match status" value="1"/>
</dbReference>
<dbReference type="InterPro" id="IPR032473">
    <property type="entry name" value="Argonaute_Mid_dom"/>
</dbReference>
<dbReference type="InterPro" id="IPR032474">
    <property type="entry name" value="Argonaute_N"/>
</dbReference>
<dbReference type="InterPro" id="IPR003165">
    <property type="entry name" value="Piwi"/>
</dbReference>
<dbReference type="CDD" id="cd02846">
    <property type="entry name" value="PAZ_argonaute_like"/>
    <property type="match status" value="1"/>
</dbReference>
<dbReference type="Pfam" id="PF16486">
    <property type="entry name" value="ArgoN"/>
    <property type="match status" value="1"/>
</dbReference>
<proteinExistence type="inferred from homology"/>
<evidence type="ECO:0000313" key="7">
    <source>
        <dbReference type="Proteomes" id="UP000030645"/>
    </source>
</evidence>
<dbReference type="Pfam" id="PF16487">
    <property type="entry name" value="ArgoMid"/>
    <property type="match status" value="1"/>
</dbReference>
<dbReference type="STRING" id="981085.W9RGY7"/>
<dbReference type="InterPro" id="IPR012337">
    <property type="entry name" value="RNaseH-like_sf"/>
</dbReference>